<dbReference type="Proteomes" id="UP000774326">
    <property type="component" value="Unassembled WGS sequence"/>
</dbReference>
<keyword evidence="4" id="KW-1185">Reference proteome</keyword>
<reference evidence="3" key="2">
    <citation type="submission" date="2021-01" db="EMBL/GenBank/DDBJ databases">
        <authorList>
            <person name="Schikora-Tamarit M.A."/>
        </authorList>
    </citation>
    <scope>NUCLEOTIDE SEQUENCE</scope>
    <source>
        <strain evidence="3">CBS2887</strain>
    </source>
</reference>
<dbReference type="PANTHER" id="PTHR46430">
    <property type="entry name" value="PROTEIN SKT5-RELATED"/>
    <property type="match status" value="1"/>
</dbReference>
<dbReference type="OrthoDB" id="272077at2759"/>
<evidence type="ECO:0000313" key="3">
    <source>
        <dbReference type="EMBL" id="KAH3676285.1"/>
    </source>
</evidence>
<protein>
    <recommendedName>
        <fullName evidence="5">Activator of C kinase protein 1</fullName>
    </recommendedName>
</protein>
<feature type="region of interest" description="Disordered" evidence="2">
    <location>
        <begin position="68"/>
        <end position="90"/>
    </location>
</feature>
<dbReference type="InterPro" id="IPR006597">
    <property type="entry name" value="Sel1-like"/>
</dbReference>
<evidence type="ECO:0008006" key="5">
    <source>
        <dbReference type="Google" id="ProtNLM"/>
    </source>
</evidence>
<sequence length="530" mass="60327">MSRPYPDLNSQPEIIYQPPTSSQFIDSRPYPSMPYPGFNQSLYANNHVNASTDSIAQRVQKRQVNTGIQEQTNSRPPLNTYQSQESFPNPHYDKLAKVRGVESIKSGQYSVYSNDSETALDNNNNIVNELGGKLQSMNIQQPEQVPENVARFNAAKKAAIDDYSKNQFNGDVQLNWVKVLFDTTTDSDFISNYNINGEKLPRTLSDAEVKKNEHIFIKQAIKILKKICTDIYDHPEALFILGSLYSNSDPQIKVPRLSVLNKNYEKSFKYYERASRTNHVVSTYRLAVCYEFGIGTNKNFNSSFTLFEKAAELGSVPSMFKLGLIYGKGLLSIPRDAIKSHQWFLKASQFADLENPHALFELAKYYEFDLSNETEQDLQFQKQLSSVIQPDINQAFAYYKQAAKLNYHPAQFKLGWCYEYGKLNCIIDARKSIGWYSRSAKQGNYQAEMALSGWYLTGAKGVLEPNDQEAFLWANKSAESGFVKAEYALGYFYEVGLGCEKNLELSKKFYLKAATNGHEKAIAKLRSWKN</sequence>
<dbReference type="AlphaFoldDB" id="A0A9P8PRE9"/>
<accession>A0A9P8PRE9</accession>
<evidence type="ECO:0000256" key="2">
    <source>
        <dbReference type="SAM" id="MobiDB-lite"/>
    </source>
</evidence>
<feature type="compositionally biased region" description="Polar residues" evidence="2">
    <location>
        <begin position="68"/>
        <end position="87"/>
    </location>
</feature>
<proteinExistence type="predicted"/>
<name>A0A9P8PRE9_WICPI</name>
<evidence type="ECO:0000256" key="1">
    <source>
        <dbReference type="ARBA" id="ARBA00022737"/>
    </source>
</evidence>
<organism evidence="3 4">
    <name type="scientific">Wickerhamomyces pijperi</name>
    <name type="common">Yeast</name>
    <name type="synonym">Pichia pijperi</name>
    <dbReference type="NCBI Taxonomy" id="599730"/>
    <lineage>
        <taxon>Eukaryota</taxon>
        <taxon>Fungi</taxon>
        <taxon>Dikarya</taxon>
        <taxon>Ascomycota</taxon>
        <taxon>Saccharomycotina</taxon>
        <taxon>Saccharomycetes</taxon>
        <taxon>Phaffomycetales</taxon>
        <taxon>Wickerhamomycetaceae</taxon>
        <taxon>Wickerhamomyces</taxon>
    </lineage>
</organism>
<gene>
    <name evidence="3" type="ORF">WICPIJ_009160</name>
</gene>
<dbReference type="InterPro" id="IPR051726">
    <property type="entry name" value="Chitin_Synth_Reg"/>
</dbReference>
<dbReference type="SMART" id="SM00671">
    <property type="entry name" value="SEL1"/>
    <property type="match status" value="7"/>
</dbReference>
<dbReference type="PANTHER" id="PTHR46430:SF3">
    <property type="entry name" value="ACTIVATOR OF C KINASE PROTEIN 1"/>
    <property type="match status" value="1"/>
</dbReference>
<dbReference type="Gene3D" id="1.25.40.10">
    <property type="entry name" value="Tetratricopeptide repeat domain"/>
    <property type="match status" value="2"/>
</dbReference>
<reference evidence="3" key="1">
    <citation type="journal article" date="2021" name="Open Biol.">
        <title>Shared evolutionary footprints suggest mitochondrial oxidative damage underlies multiple complex I losses in fungi.</title>
        <authorList>
            <person name="Schikora-Tamarit M.A."/>
            <person name="Marcet-Houben M."/>
            <person name="Nosek J."/>
            <person name="Gabaldon T."/>
        </authorList>
    </citation>
    <scope>NUCLEOTIDE SEQUENCE</scope>
    <source>
        <strain evidence="3">CBS2887</strain>
    </source>
</reference>
<evidence type="ECO:0000313" key="4">
    <source>
        <dbReference type="Proteomes" id="UP000774326"/>
    </source>
</evidence>
<keyword evidence="1" id="KW-0677">Repeat</keyword>
<dbReference type="InterPro" id="IPR011990">
    <property type="entry name" value="TPR-like_helical_dom_sf"/>
</dbReference>
<dbReference type="Pfam" id="PF08238">
    <property type="entry name" value="Sel1"/>
    <property type="match status" value="7"/>
</dbReference>
<dbReference type="SUPFAM" id="SSF81901">
    <property type="entry name" value="HCP-like"/>
    <property type="match status" value="1"/>
</dbReference>
<dbReference type="EMBL" id="JAEUBG010005301">
    <property type="protein sequence ID" value="KAH3676285.1"/>
    <property type="molecule type" value="Genomic_DNA"/>
</dbReference>
<comment type="caution">
    <text evidence="3">The sequence shown here is derived from an EMBL/GenBank/DDBJ whole genome shotgun (WGS) entry which is preliminary data.</text>
</comment>